<evidence type="ECO:0000313" key="4">
    <source>
        <dbReference type="EMBL" id="MDP1027263.1"/>
    </source>
</evidence>
<evidence type="ECO:0000256" key="1">
    <source>
        <dbReference type="ARBA" id="ARBA00022500"/>
    </source>
</evidence>
<dbReference type="Pfam" id="PF03975">
    <property type="entry name" value="CheD"/>
    <property type="match status" value="1"/>
</dbReference>
<dbReference type="Proteomes" id="UP001230685">
    <property type="component" value="Unassembled WGS sequence"/>
</dbReference>
<dbReference type="SUPFAM" id="SSF64438">
    <property type="entry name" value="CNF1/YfiH-like putative cysteine hydrolases"/>
    <property type="match status" value="1"/>
</dbReference>
<dbReference type="EMBL" id="JAUUDS010000003">
    <property type="protein sequence ID" value="MDP1027263.1"/>
    <property type="molecule type" value="Genomic_DNA"/>
</dbReference>
<comment type="similarity">
    <text evidence="3">Belongs to the CheD family.</text>
</comment>
<dbReference type="PANTHER" id="PTHR35147:SF2">
    <property type="entry name" value="CHEMORECEPTOR GLUTAMINE DEAMIDASE CHED-RELATED"/>
    <property type="match status" value="1"/>
</dbReference>
<dbReference type="InterPro" id="IPR011324">
    <property type="entry name" value="Cytotoxic_necrot_fac-like_cat"/>
</dbReference>
<keyword evidence="5" id="KW-1185">Reference proteome</keyword>
<evidence type="ECO:0000313" key="5">
    <source>
        <dbReference type="Proteomes" id="UP001230685"/>
    </source>
</evidence>
<comment type="caution">
    <text evidence="4">The sequence shown here is derived from an EMBL/GenBank/DDBJ whole genome shotgun (WGS) entry which is preliminary data.</text>
</comment>
<dbReference type="RefSeq" id="WP_305172975.1">
    <property type="nucleotide sequence ID" value="NZ_JAUUDS010000003.1"/>
</dbReference>
<keyword evidence="2 3" id="KW-0378">Hydrolase</keyword>
<accession>A0ABT9EKX0</accession>
<dbReference type="CDD" id="cd16352">
    <property type="entry name" value="CheD"/>
    <property type="match status" value="1"/>
</dbReference>
<keyword evidence="1 3" id="KW-0145">Chemotaxis</keyword>
<proteinExistence type="inferred from homology"/>
<evidence type="ECO:0000256" key="3">
    <source>
        <dbReference type="HAMAP-Rule" id="MF_01440"/>
    </source>
</evidence>
<dbReference type="InterPro" id="IPR005659">
    <property type="entry name" value="Chemorcpt_Glu_NH3ase_CheD"/>
</dbReference>
<protein>
    <recommendedName>
        <fullName evidence="3">Probable chemoreceptor glutamine deamidase CheD</fullName>
        <ecNumber evidence="3">3.5.1.44</ecNumber>
    </recommendedName>
</protein>
<gene>
    <name evidence="3" type="primary">cheD</name>
    <name evidence="4" type="ORF">Q5H91_08570</name>
</gene>
<dbReference type="HAMAP" id="MF_01440">
    <property type="entry name" value="CheD"/>
    <property type="match status" value="1"/>
</dbReference>
<organism evidence="4 5">
    <name type="scientific">Sphingomonas aurea</name>
    <dbReference type="NCBI Taxonomy" id="3063994"/>
    <lineage>
        <taxon>Bacteria</taxon>
        <taxon>Pseudomonadati</taxon>
        <taxon>Pseudomonadota</taxon>
        <taxon>Alphaproteobacteria</taxon>
        <taxon>Sphingomonadales</taxon>
        <taxon>Sphingomonadaceae</taxon>
        <taxon>Sphingomonas</taxon>
    </lineage>
</organism>
<dbReference type="Gene3D" id="3.30.1330.200">
    <property type="match status" value="1"/>
</dbReference>
<dbReference type="EC" id="3.5.1.44" evidence="3"/>
<dbReference type="PANTHER" id="PTHR35147">
    <property type="entry name" value="CHEMORECEPTOR GLUTAMINE DEAMIDASE CHED-RELATED"/>
    <property type="match status" value="1"/>
</dbReference>
<sequence length="204" mass="21584">MNAQVGIAGTGAKPGAKPGALRADGFRHIGIIQGDRGVSADPQIMFSTVLGSCVAACLYDPEAKVGGINHFLLGEPQPGQVVDPAAQHRYGVHAMELLINDMLRHGARRDRLRAHLYGGANLHAGMRAIGSDNAAFAVRFLQQDRIPLIVRDLGGNSARRIDFQPALGRSRAKLVRDAVPAAPRRPAPISAPVHAVASGDLDLF</sequence>
<comment type="catalytic activity">
    <reaction evidence="3">
        <text>L-glutaminyl-[protein] + H2O = L-glutamyl-[protein] + NH4(+)</text>
        <dbReference type="Rhea" id="RHEA:16441"/>
        <dbReference type="Rhea" id="RHEA-COMP:10207"/>
        <dbReference type="Rhea" id="RHEA-COMP:10208"/>
        <dbReference type="ChEBI" id="CHEBI:15377"/>
        <dbReference type="ChEBI" id="CHEBI:28938"/>
        <dbReference type="ChEBI" id="CHEBI:29973"/>
        <dbReference type="ChEBI" id="CHEBI:30011"/>
        <dbReference type="EC" id="3.5.1.44"/>
    </reaction>
</comment>
<evidence type="ECO:0000256" key="2">
    <source>
        <dbReference type="ARBA" id="ARBA00022801"/>
    </source>
</evidence>
<reference evidence="4 5" key="1">
    <citation type="submission" date="2023-07" db="EMBL/GenBank/DDBJ databases">
        <authorList>
            <person name="Kim M.K."/>
        </authorList>
    </citation>
    <scope>NUCLEOTIDE SEQUENCE [LARGE SCALE GENOMIC DNA]</scope>
    <source>
        <strain evidence="4 5">KR1UV-12</strain>
    </source>
</reference>
<comment type="function">
    <text evidence="3">Probably deamidates glutamine residues to glutamate on methyl-accepting chemotaxis receptors (MCPs), playing an important role in chemotaxis.</text>
</comment>
<name>A0ABT9EKX0_9SPHN</name>
<dbReference type="InterPro" id="IPR038592">
    <property type="entry name" value="CheD-like_sf"/>
</dbReference>